<feature type="transmembrane region" description="Helical" evidence="2">
    <location>
        <begin position="88"/>
        <end position="110"/>
    </location>
</feature>
<dbReference type="OrthoDB" id="4552598at2"/>
<gene>
    <name evidence="4" type="ORF">SAMN04489719_1354</name>
</gene>
<dbReference type="Proteomes" id="UP000199649">
    <property type="component" value="Chromosome I"/>
</dbReference>
<feature type="compositionally biased region" description="Low complexity" evidence="1">
    <location>
        <begin position="10"/>
        <end position="29"/>
    </location>
</feature>
<protein>
    <recommendedName>
        <fullName evidence="3">DUF1206 domain-containing protein</fullName>
    </recommendedName>
</protein>
<dbReference type="InterPro" id="IPR009597">
    <property type="entry name" value="DUF1206"/>
</dbReference>
<reference evidence="5" key="1">
    <citation type="submission" date="2016-10" db="EMBL/GenBank/DDBJ databases">
        <authorList>
            <person name="Varghese N."/>
            <person name="Submissions S."/>
        </authorList>
    </citation>
    <scope>NUCLEOTIDE SEQUENCE [LARGE SCALE GENOMIC DNA]</scope>
    <source>
        <strain evidence="5">DSM 22965</strain>
    </source>
</reference>
<evidence type="ECO:0000259" key="3">
    <source>
        <dbReference type="Pfam" id="PF06724"/>
    </source>
</evidence>
<dbReference type="STRING" id="684552.SAMN04489719_1354"/>
<organism evidence="4 5">
    <name type="scientific">Agrococcus carbonis</name>
    <dbReference type="NCBI Taxonomy" id="684552"/>
    <lineage>
        <taxon>Bacteria</taxon>
        <taxon>Bacillati</taxon>
        <taxon>Actinomycetota</taxon>
        <taxon>Actinomycetes</taxon>
        <taxon>Micrococcales</taxon>
        <taxon>Microbacteriaceae</taxon>
        <taxon>Agrococcus</taxon>
    </lineage>
</organism>
<keyword evidence="5" id="KW-1185">Reference proteome</keyword>
<dbReference type="EMBL" id="LT629734">
    <property type="protein sequence ID" value="SDS02071.1"/>
    <property type="molecule type" value="Genomic_DNA"/>
</dbReference>
<keyword evidence="2" id="KW-1133">Transmembrane helix</keyword>
<feature type="transmembrane region" description="Helical" evidence="2">
    <location>
        <begin position="41"/>
        <end position="68"/>
    </location>
</feature>
<dbReference type="RefSeq" id="WP_092666305.1">
    <property type="nucleotide sequence ID" value="NZ_LT629734.1"/>
</dbReference>
<evidence type="ECO:0000313" key="5">
    <source>
        <dbReference type="Proteomes" id="UP000199649"/>
    </source>
</evidence>
<dbReference type="AlphaFoldDB" id="A0A1H1NSV9"/>
<feature type="domain" description="DUF1206" evidence="3">
    <location>
        <begin position="123"/>
        <end position="187"/>
    </location>
</feature>
<keyword evidence="2" id="KW-0472">Membrane</keyword>
<feature type="transmembrane region" description="Helical" evidence="2">
    <location>
        <begin position="122"/>
        <end position="143"/>
    </location>
</feature>
<evidence type="ECO:0000256" key="1">
    <source>
        <dbReference type="SAM" id="MobiDB-lite"/>
    </source>
</evidence>
<dbReference type="Pfam" id="PF06724">
    <property type="entry name" value="DUF1206"/>
    <property type="match status" value="3"/>
</dbReference>
<feature type="domain" description="DUF1206" evidence="3">
    <location>
        <begin position="44"/>
        <end position="109"/>
    </location>
</feature>
<keyword evidence="2" id="KW-0812">Transmembrane</keyword>
<accession>A0A1H1NSV9</accession>
<proteinExistence type="predicted"/>
<sequence length="281" mass="28285">MVDGERARDAASQAKDAAGRAAGQAQDAAARAERSRTARRVALVGQIANGIVHLIIGGIALAVAFGAGGSADQSGAMRALQQTPVGGVALWAVGIAMLLLAVHSAVSAVAASRRDWKDAVRAGGRAAAYVAVGVTALVFALGGSSDSEESTQSFSATLMASPFGQLLVGAVGVGIAGIGVAFIVKGLRLKFREDVAPPRRFRRAVDVLGASGYVAKGLAVVIVGVLFVIAAVQHDPEEAGGLDGALQSLTSVPGGVIALVAIALGLMLYGLYCFARGAWSR</sequence>
<evidence type="ECO:0000313" key="4">
    <source>
        <dbReference type="EMBL" id="SDS02071.1"/>
    </source>
</evidence>
<evidence type="ECO:0000256" key="2">
    <source>
        <dbReference type="SAM" id="Phobius"/>
    </source>
</evidence>
<feature type="region of interest" description="Disordered" evidence="1">
    <location>
        <begin position="1"/>
        <end position="30"/>
    </location>
</feature>
<feature type="transmembrane region" description="Helical" evidence="2">
    <location>
        <begin position="252"/>
        <end position="275"/>
    </location>
</feature>
<name>A0A1H1NSV9_9MICO</name>
<feature type="transmembrane region" description="Helical" evidence="2">
    <location>
        <begin position="205"/>
        <end position="232"/>
    </location>
</feature>
<feature type="transmembrane region" description="Helical" evidence="2">
    <location>
        <begin position="163"/>
        <end position="184"/>
    </location>
</feature>
<feature type="domain" description="DUF1206" evidence="3">
    <location>
        <begin position="212"/>
        <end position="279"/>
    </location>
</feature>